<dbReference type="EMBL" id="JAABOQ010000001">
    <property type="protein sequence ID" value="NER16275.1"/>
    <property type="molecule type" value="Genomic_DNA"/>
</dbReference>
<accession>A0A6M0CEN2</accession>
<evidence type="ECO:0000313" key="2">
    <source>
        <dbReference type="EMBL" id="NER16275.1"/>
    </source>
</evidence>
<dbReference type="PANTHER" id="PTHR37841:SF1">
    <property type="entry name" value="DUF3298 DOMAIN-CONTAINING PROTEIN"/>
    <property type="match status" value="1"/>
</dbReference>
<feature type="chain" id="PRO_5026903146" description="WG repeat-containing protein" evidence="1">
    <location>
        <begin position="20"/>
        <end position="204"/>
    </location>
</feature>
<evidence type="ECO:0000256" key="1">
    <source>
        <dbReference type="SAM" id="SignalP"/>
    </source>
</evidence>
<feature type="signal peptide" evidence="1">
    <location>
        <begin position="1"/>
        <end position="19"/>
    </location>
</feature>
<reference evidence="2 3" key="1">
    <citation type="submission" date="2020-01" db="EMBL/GenBank/DDBJ databases">
        <title>Spongiivirga citrea KCTC 32990T.</title>
        <authorList>
            <person name="Wang G."/>
        </authorList>
    </citation>
    <scope>NUCLEOTIDE SEQUENCE [LARGE SCALE GENOMIC DNA]</scope>
    <source>
        <strain evidence="2 3">KCTC 32990</strain>
    </source>
</reference>
<dbReference type="PANTHER" id="PTHR37841">
    <property type="entry name" value="GLR2918 PROTEIN"/>
    <property type="match status" value="1"/>
</dbReference>
<dbReference type="Proteomes" id="UP000474296">
    <property type="component" value="Unassembled WGS sequence"/>
</dbReference>
<evidence type="ECO:0008006" key="4">
    <source>
        <dbReference type="Google" id="ProtNLM"/>
    </source>
</evidence>
<sequence>MKSTLILLFFAIMPFLAFSQDIVAYEAIGELSEDLIAVKKNSSWGFIDSNNKVIINFKDNIVSENYWMDNEKKYPLFKNGLCIIVEYKDDIPYYGYINKTGTIVIKPQFLNVSNFNNGYALATVINKRVKGVNQYLNKEIISYDFFEAIIDTKGGIVKVLRDIPYLYMRPKDYEKPYSNSRFIGENMLAVQNKASKWEIVSFNK</sequence>
<comment type="caution">
    <text evidence="2">The sequence shown here is derived from an EMBL/GenBank/DDBJ whole genome shotgun (WGS) entry which is preliminary data.</text>
</comment>
<keyword evidence="1" id="KW-0732">Signal</keyword>
<organism evidence="2 3">
    <name type="scientific">Spongiivirga citrea</name>
    <dbReference type="NCBI Taxonomy" id="1481457"/>
    <lineage>
        <taxon>Bacteria</taxon>
        <taxon>Pseudomonadati</taxon>
        <taxon>Bacteroidota</taxon>
        <taxon>Flavobacteriia</taxon>
        <taxon>Flavobacteriales</taxon>
        <taxon>Flavobacteriaceae</taxon>
        <taxon>Spongiivirga</taxon>
    </lineage>
</organism>
<dbReference type="AlphaFoldDB" id="A0A6M0CEN2"/>
<evidence type="ECO:0000313" key="3">
    <source>
        <dbReference type="Proteomes" id="UP000474296"/>
    </source>
</evidence>
<name>A0A6M0CEN2_9FLAO</name>
<keyword evidence="3" id="KW-1185">Reference proteome</keyword>
<protein>
    <recommendedName>
        <fullName evidence="4">WG repeat-containing protein</fullName>
    </recommendedName>
</protein>
<gene>
    <name evidence="2" type="ORF">GWK10_03585</name>
</gene>
<proteinExistence type="predicted"/>
<dbReference type="RefSeq" id="WP_164029521.1">
    <property type="nucleotide sequence ID" value="NZ_JAABOQ010000001.1"/>
</dbReference>
<dbReference type="InterPro" id="IPR032774">
    <property type="entry name" value="WG_beta_rep"/>
</dbReference>
<dbReference type="Pfam" id="PF14903">
    <property type="entry name" value="WG_beta_rep"/>
    <property type="match status" value="2"/>
</dbReference>